<dbReference type="SUPFAM" id="SSF50370">
    <property type="entry name" value="Ricin B-like lectins"/>
    <property type="match status" value="1"/>
</dbReference>
<sequence length="204" mass="22485">MGGFDGLSFSLGLPSIILRLPLSTMHVPALLLGVLASCQAAAPLNTTAIHGNDIESIQDEFPANQWGIQRATLNGGSVTRHDSWLTLWGGIVNTRCLSCGGGGRAWEVMSSEHTASPDMLRQVQDNQCLDAYLEGSDPTPRVHGWACDRTNANQQWGYRVIRGGHTFIPHKRYREYCLTVDRIGNAFMIRCDPNDERQVFSFAP</sequence>
<evidence type="ECO:0000259" key="2">
    <source>
        <dbReference type="Pfam" id="PF00652"/>
    </source>
</evidence>
<accession>A0A1V9Z8B4</accession>
<protein>
    <recommendedName>
        <fullName evidence="2">Ricin B lectin domain-containing protein</fullName>
    </recommendedName>
</protein>
<dbReference type="Gene3D" id="2.80.10.50">
    <property type="match status" value="1"/>
</dbReference>
<dbReference type="Pfam" id="PF00652">
    <property type="entry name" value="Ricin_B_lectin"/>
    <property type="match status" value="1"/>
</dbReference>
<dbReference type="Proteomes" id="UP000243579">
    <property type="component" value="Unassembled WGS sequence"/>
</dbReference>
<dbReference type="InterPro" id="IPR035992">
    <property type="entry name" value="Ricin_B-like_lectins"/>
</dbReference>
<feature type="signal peptide" evidence="1">
    <location>
        <begin position="1"/>
        <end position="40"/>
    </location>
</feature>
<gene>
    <name evidence="3" type="ORF">ACHHYP_01586</name>
</gene>
<evidence type="ECO:0000313" key="3">
    <source>
        <dbReference type="EMBL" id="OQR94233.1"/>
    </source>
</evidence>
<feature type="domain" description="Ricin B lectin" evidence="2">
    <location>
        <begin position="118"/>
        <end position="200"/>
    </location>
</feature>
<comment type="caution">
    <text evidence="3">The sequence shown here is derived from an EMBL/GenBank/DDBJ whole genome shotgun (WGS) entry which is preliminary data.</text>
</comment>
<keyword evidence="4" id="KW-1185">Reference proteome</keyword>
<proteinExistence type="predicted"/>
<organism evidence="3 4">
    <name type="scientific">Achlya hypogyna</name>
    <name type="common">Oomycete</name>
    <name type="synonym">Protoachlya hypogyna</name>
    <dbReference type="NCBI Taxonomy" id="1202772"/>
    <lineage>
        <taxon>Eukaryota</taxon>
        <taxon>Sar</taxon>
        <taxon>Stramenopiles</taxon>
        <taxon>Oomycota</taxon>
        <taxon>Saprolegniomycetes</taxon>
        <taxon>Saprolegniales</taxon>
        <taxon>Achlyaceae</taxon>
        <taxon>Achlya</taxon>
    </lineage>
</organism>
<feature type="chain" id="PRO_5012980813" description="Ricin B lectin domain-containing protein" evidence="1">
    <location>
        <begin position="41"/>
        <end position="204"/>
    </location>
</feature>
<dbReference type="AlphaFoldDB" id="A0A1V9Z8B4"/>
<dbReference type="PROSITE" id="PS50231">
    <property type="entry name" value="RICIN_B_LECTIN"/>
    <property type="match status" value="1"/>
</dbReference>
<name>A0A1V9Z8B4_ACHHY</name>
<evidence type="ECO:0000313" key="4">
    <source>
        <dbReference type="Proteomes" id="UP000243579"/>
    </source>
</evidence>
<evidence type="ECO:0000256" key="1">
    <source>
        <dbReference type="SAM" id="SignalP"/>
    </source>
</evidence>
<keyword evidence="1" id="KW-0732">Signal</keyword>
<dbReference type="InterPro" id="IPR000772">
    <property type="entry name" value="Ricin_B_lectin"/>
</dbReference>
<reference evidence="3 4" key="1">
    <citation type="journal article" date="2014" name="Genome Biol. Evol.">
        <title>The secreted proteins of Achlya hypogyna and Thraustotheca clavata identify the ancestral oomycete secretome and reveal gene acquisitions by horizontal gene transfer.</title>
        <authorList>
            <person name="Misner I."/>
            <person name="Blouin N."/>
            <person name="Leonard G."/>
            <person name="Richards T.A."/>
            <person name="Lane C.E."/>
        </authorList>
    </citation>
    <scope>NUCLEOTIDE SEQUENCE [LARGE SCALE GENOMIC DNA]</scope>
    <source>
        <strain evidence="3 4">ATCC 48635</strain>
    </source>
</reference>
<dbReference type="EMBL" id="JNBR01000368">
    <property type="protein sequence ID" value="OQR94233.1"/>
    <property type="molecule type" value="Genomic_DNA"/>
</dbReference>